<feature type="domain" description="N-acetyltransferase" evidence="1">
    <location>
        <begin position="17"/>
        <end position="185"/>
    </location>
</feature>
<proteinExistence type="predicted"/>
<dbReference type="EMBL" id="WWEQ01000030">
    <property type="protein sequence ID" value="MYM19938.1"/>
    <property type="molecule type" value="Genomic_DNA"/>
</dbReference>
<evidence type="ECO:0000259" key="1">
    <source>
        <dbReference type="PROSITE" id="PS51186"/>
    </source>
</evidence>
<accession>A0A6N9H790</accession>
<dbReference type="Pfam" id="PF13673">
    <property type="entry name" value="Acetyltransf_10"/>
    <property type="match status" value="1"/>
</dbReference>
<dbReference type="InterPro" id="IPR000182">
    <property type="entry name" value="GNAT_dom"/>
</dbReference>
<dbReference type="Gene3D" id="3.40.630.30">
    <property type="match status" value="1"/>
</dbReference>
<dbReference type="GO" id="GO:0016747">
    <property type="term" value="F:acyltransferase activity, transferring groups other than amino-acyl groups"/>
    <property type="evidence" value="ECO:0007669"/>
    <property type="project" value="InterPro"/>
</dbReference>
<sequence>MSSESPRRFAASDVTIAPFAQLSPEDLYGLLQLRSEVFVVEQECLFLDLDGVDLYPETLHAILPASVLGRTGPVPFRDSHGEQTGLSLKPAGYARLLPRGLIDGPAGHPEGRSIGRVVADPEVRAGGIGSALVGALVEQFGPETMLTLNGQAHLRGFYEKFGFAVSGDEFLEDGIPHLPMRRPAGPAV</sequence>
<dbReference type="InterPro" id="IPR016181">
    <property type="entry name" value="Acyl_CoA_acyltransferase"/>
</dbReference>
<organism evidence="2 3">
    <name type="scientific">Brevibacterium rongguiense</name>
    <dbReference type="NCBI Taxonomy" id="2695267"/>
    <lineage>
        <taxon>Bacteria</taxon>
        <taxon>Bacillati</taxon>
        <taxon>Actinomycetota</taxon>
        <taxon>Actinomycetes</taxon>
        <taxon>Micrococcales</taxon>
        <taxon>Brevibacteriaceae</taxon>
        <taxon>Brevibacterium</taxon>
    </lineage>
</organism>
<protein>
    <submittedName>
        <fullName evidence="2">GNAT family N-acetyltransferase</fullName>
    </submittedName>
</protein>
<keyword evidence="2" id="KW-0808">Transferase</keyword>
<dbReference type="PROSITE" id="PS51186">
    <property type="entry name" value="GNAT"/>
    <property type="match status" value="1"/>
</dbReference>
<dbReference type="SUPFAM" id="SSF55729">
    <property type="entry name" value="Acyl-CoA N-acyltransferases (Nat)"/>
    <property type="match status" value="1"/>
</dbReference>
<dbReference type="RefSeq" id="WP_160953366.1">
    <property type="nucleotide sequence ID" value="NZ_WWEQ01000030.1"/>
</dbReference>
<evidence type="ECO:0000313" key="2">
    <source>
        <dbReference type="EMBL" id="MYM19938.1"/>
    </source>
</evidence>
<name>A0A6N9H790_9MICO</name>
<evidence type="ECO:0000313" key="3">
    <source>
        <dbReference type="Proteomes" id="UP000469215"/>
    </source>
</evidence>
<dbReference type="AlphaFoldDB" id="A0A6N9H790"/>
<reference evidence="2 3" key="1">
    <citation type="submission" date="2020-01" db="EMBL/GenBank/DDBJ databases">
        <authorList>
            <person name="Deng T."/>
        </authorList>
    </citation>
    <scope>NUCLEOTIDE SEQUENCE [LARGE SCALE GENOMIC DNA]</scope>
    <source>
        <strain evidence="2 3">5221</strain>
    </source>
</reference>
<dbReference type="Proteomes" id="UP000469215">
    <property type="component" value="Unassembled WGS sequence"/>
</dbReference>
<comment type="caution">
    <text evidence="2">The sequence shown here is derived from an EMBL/GenBank/DDBJ whole genome shotgun (WGS) entry which is preliminary data.</text>
</comment>
<gene>
    <name evidence="2" type="ORF">GSY69_08145</name>
</gene>
<keyword evidence="3" id="KW-1185">Reference proteome</keyword>